<dbReference type="EMBL" id="AP025628">
    <property type="protein sequence ID" value="BDG60681.1"/>
    <property type="molecule type" value="Genomic_DNA"/>
</dbReference>
<feature type="domain" description="Thioredoxin-like fold" evidence="1">
    <location>
        <begin position="2"/>
        <end position="63"/>
    </location>
</feature>
<dbReference type="PANTHER" id="PTHR37170">
    <property type="entry name" value="GLUTAREDOXIN-RELATED"/>
    <property type="match status" value="1"/>
</dbReference>
<proteinExistence type="predicted"/>
<dbReference type="InterPro" id="IPR036249">
    <property type="entry name" value="Thioredoxin-like_sf"/>
</dbReference>
<reference evidence="2" key="1">
    <citation type="submission" date="2022-03" db="EMBL/GenBank/DDBJ databases">
        <title>Complete genome sequence of Caldinitratiruptor microaerophilus.</title>
        <authorList>
            <person name="Mukaiyama R."/>
            <person name="Nishiyama T."/>
            <person name="Ueda K."/>
        </authorList>
    </citation>
    <scope>NUCLEOTIDE SEQUENCE</scope>
    <source>
        <strain evidence="2">JCM 16183</strain>
    </source>
</reference>
<dbReference type="InterPro" id="IPR012336">
    <property type="entry name" value="Thioredoxin-like_fold"/>
</dbReference>
<sequence>MRMAHMAAMVNPRIRGAMIDAAEFPDYSREHSVYAVPKTIIKVGDHVHSFEGRVPESMFISALRQAVQHHQH</sequence>
<dbReference type="KEGG" id="cmic:caldi_17710"/>
<dbReference type="PANTHER" id="PTHR37170:SF1">
    <property type="entry name" value="GLUTAREDOXIN-LIKE PROTEIN"/>
    <property type="match status" value="1"/>
</dbReference>
<dbReference type="Proteomes" id="UP001163687">
    <property type="component" value="Chromosome"/>
</dbReference>
<protein>
    <recommendedName>
        <fullName evidence="1">Thioredoxin-like fold domain-containing protein</fullName>
    </recommendedName>
</protein>
<name>A0AA35G837_9FIRM</name>
<keyword evidence="3" id="KW-1185">Reference proteome</keyword>
<dbReference type="SUPFAM" id="SSF52833">
    <property type="entry name" value="Thioredoxin-like"/>
    <property type="match status" value="1"/>
</dbReference>
<evidence type="ECO:0000313" key="3">
    <source>
        <dbReference type="Proteomes" id="UP001163687"/>
    </source>
</evidence>
<dbReference type="Gene3D" id="3.40.30.80">
    <property type="match status" value="1"/>
</dbReference>
<evidence type="ECO:0000259" key="1">
    <source>
        <dbReference type="Pfam" id="PF13192"/>
    </source>
</evidence>
<dbReference type="Pfam" id="PF13192">
    <property type="entry name" value="Thioredoxin_3"/>
    <property type="match status" value="1"/>
</dbReference>
<gene>
    <name evidence="2" type="ORF">caldi_17710</name>
</gene>
<evidence type="ECO:0000313" key="2">
    <source>
        <dbReference type="EMBL" id="BDG60681.1"/>
    </source>
</evidence>
<organism evidence="2 3">
    <name type="scientific">Caldinitratiruptor microaerophilus</name>
    <dbReference type="NCBI Taxonomy" id="671077"/>
    <lineage>
        <taxon>Bacteria</taxon>
        <taxon>Bacillati</taxon>
        <taxon>Bacillota</taxon>
        <taxon>Clostridia</taxon>
        <taxon>Eubacteriales</taxon>
        <taxon>Symbiobacteriaceae</taxon>
        <taxon>Caldinitratiruptor</taxon>
    </lineage>
</organism>
<dbReference type="AlphaFoldDB" id="A0AA35G837"/>
<accession>A0AA35G837</accession>